<dbReference type="PANTHER" id="PTHR45865:SF1">
    <property type="entry name" value="E3 UBIQUITIN-PROTEIN LIGASE SHPRH"/>
    <property type="match status" value="1"/>
</dbReference>
<dbReference type="InterPro" id="IPR014001">
    <property type="entry name" value="Helicase_ATP-bd"/>
</dbReference>
<keyword evidence="10" id="KW-1185">Reference proteome</keyword>
<keyword evidence="3" id="KW-0378">Hydrolase</keyword>
<feature type="compositionally biased region" description="Basic residues" evidence="6">
    <location>
        <begin position="856"/>
        <end position="871"/>
    </location>
</feature>
<dbReference type="InterPro" id="IPR013083">
    <property type="entry name" value="Znf_RING/FYVE/PHD"/>
</dbReference>
<dbReference type="Gene3D" id="3.40.50.10810">
    <property type="entry name" value="Tandem AAA-ATPase domain"/>
    <property type="match status" value="2"/>
</dbReference>
<feature type="region of interest" description="Disordered" evidence="6">
    <location>
        <begin position="1645"/>
        <end position="1672"/>
    </location>
</feature>
<feature type="compositionally biased region" description="Basic and acidic residues" evidence="6">
    <location>
        <begin position="7"/>
        <end position="19"/>
    </location>
</feature>
<dbReference type="InterPro" id="IPR038718">
    <property type="entry name" value="SNF2-like_sf"/>
</dbReference>
<evidence type="ECO:0000256" key="4">
    <source>
        <dbReference type="ARBA" id="ARBA00022833"/>
    </source>
</evidence>
<keyword evidence="2 5" id="KW-0863">Zinc-finger</keyword>
<name>A0AAD5M9N3_PYTIN</name>
<feature type="region of interest" description="Disordered" evidence="6">
    <location>
        <begin position="1230"/>
        <end position="1254"/>
    </location>
</feature>
<dbReference type="GO" id="GO:0016787">
    <property type="term" value="F:hydrolase activity"/>
    <property type="evidence" value="ECO:0007669"/>
    <property type="project" value="UniProtKB-KW"/>
</dbReference>
<dbReference type="InterPro" id="IPR052583">
    <property type="entry name" value="ATP-helicase/E3_Ub-Ligase"/>
</dbReference>
<dbReference type="SMART" id="SM00249">
    <property type="entry name" value="PHD"/>
    <property type="match status" value="2"/>
</dbReference>
<gene>
    <name evidence="9" type="ORF">P43SY_008542</name>
</gene>
<dbReference type="InterPro" id="IPR027417">
    <property type="entry name" value="P-loop_NTPase"/>
</dbReference>
<evidence type="ECO:0000256" key="6">
    <source>
        <dbReference type="SAM" id="MobiDB-lite"/>
    </source>
</evidence>
<dbReference type="InterPro" id="IPR011011">
    <property type="entry name" value="Znf_FYVE_PHD"/>
</dbReference>
<dbReference type="InterPro" id="IPR017907">
    <property type="entry name" value="Znf_RING_CS"/>
</dbReference>
<dbReference type="SUPFAM" id="SSF57850">
    <property type="entry name" value="RING/U-box"/>
    <property type="match status" value="1"/>
</dbReference>
<dbReference type="Pfam" id="PF21325">
    <property type="entry name" value="SHPRH_helical-1st"/>
    <property type="match status" value="1"/>
</dbReference>
<sequence>MPRRKPQHVERRDATRNAGRESFSPADAQETRASLGVRLPLDPPSGDEEALVILMSSDDDDGDDDGEQHGAHDHHVSPPSPPQPKRRRLGLFARGRIGQRPRYSFRIEPSARSSPPSPSGRDADTLWLTLPIAQESALCDVLRHAPPTTDALSLVLVLRSDDEYDDDADEPSALPIASVDAAQALGDASVDWIGDALYVLVARGVVTMELSRVPASREFEWRVGLSRVPASREFEWRVGVNWSTFTSSIGATAESFSASPPAPRDGASRAMGDVMAWLLWRSRGSKQWTYPYADEIEALYRRRVLREWPSRPIAFDIHDVYAQIDVKRQLSRDSSNVPTEIEASGELLARLRPYQRAAVSWMLSRETAAPSRSAAVAVATRCVTLQTQPGLFFDPVCARFFRAADDPSVLLGSSDLNAVSGGILADEMGLGKTVEVITLVLSHRAPSAEPRLVSGAAPPAAEQQGGASAPESPEAVACICRGTSYVEPGWIQCERCSTWHHLLCTGLSETSGVSFVCFQCHGAHGLLWDCKTTLVVSPAAIHEQWESELTRHVKPGTLRLLRYPGVKELRGRLDGRGPSAEWRLLARPSAAMAQYDVVLTTYEALASDLFHLPTESGHERRASTRSRRKRYAFITSPLVHLRFWRICMDEAQVGVENTRLQAALTVARLSSRFRWVVTGTPLSTSVRDLLGCFSFLGILPFSGDAGEAFFRELVEKNVPFGALSRVKDMLLWNGEVTSLGQHVACGGGLLWRTAKRDVLEQLGLPRQSHTVAWCRFSDVERYCYDQLEVEILETLRKRRDEQRRQREQLASGGSVAMEDERSDEHVSDDIVHDVWRLRQLCCHPQVGQALQAVRPRATHARRHRRTTRPRRQVPPTSTAAAAPLTGRFAGMALMTMDDFLDELLDKSRTDCEEAQRKIIAAQNGLASLALIESDVAGAILKYLVAIKMIRENWAEVRADLLPRLHILENCVKCVRDAFQFDAENELVTAQDERNPKADSMMPDVSALASRVVLGADGRVSLDARLTPDDRATIRSEWLAMHASGQRIAAFYLRQVETAHAVALERFRRMQSAVDSDLFSATRASSSSAMLCSTSAWWLRVLRALPRARDQTAVMQLIDRLRAKVLSFGSKWGNAFASRFRDAHGLSLALTNELTTLEKKRRAIYDKLARKSAVAPTRGEIEASGNCKKCREARDGPSCWHCRFYNELEGFRQHFLGLDSAFAAGKNDRLQFEEPPSDAESAVGQADGSLAARTETTGTSAATSLLIVVFREVALGARTIDDANGSVLLSVEDAHDRLREESDLWAGLMREWTSAKKLFQAQHQRLGALDELEMARMQIRLREPDEHLASAADKMYKLERFEVPLKREAFHAELVVAEAELAQHRSQLRYLRHLQSRTADSHGEDPAQQACVVCLEAMTGARAVLPCAHTMCSTCLERLATTGGRRATSTVRCPTCRRLYHQSQTRVIHDASTGAQREQPSQWLDELRARSELQAADRGVQLLQSGFGCKLDAISRRVLALAKANPALKALVFTQWGDMMDVATAALTQNAVKCFKYTSKRQFPRVMQAFKLCPEPCALVLPYKVGANGLNIIEATEVLLLEPLVNTSIEAQAINRVHRIGQTKPTRVHRFVVGDSIEERIHWLSRHQDRSHAPREHGAKADSPGPGAGPVDDSLIIARNEQERMTQSTLRALLNDDALDGNDEHPFWRLPVVLDGRSLPRRDALQLLQRRHAAETRSARSEASSGRQAAALADPHTHLLGVSVRLLVARDLLSLKEADATVEPWAHALTPLVDMHRARIAEEVSEWQAAATN</sequence>
<dbReference type="PANTHER" id="PTHR45865">
    <property type="entry name" value="E3 UBIQUITIN-PROTEIN LIGASE SHPRH FAMILY MEMBER"/>
    <property type="match status" value="1"/>
</dbReference>
<evidence type="ECO:0000256" key="1">
    <source>
        <dbReference type="ARBA" id="ARBA00022723"/>
    </source>
</evidence>
<feature type="compositionally biased region" description="Basic and acidic residues" evidence="6">
    <location>
        <begin position="67"/>
        <end position="76"/>
    </location>
</feature>
<feature type="domain" description="RING-type" evidence="7">
    <location>
        <begin position="1410"/>
        <end position="1456"/>
    </location>
</feature>
<feature type="region of interest" description="Disordered" evidence="6">
    <location>
        <begin position="800"/>
        <end position="824"/>
    </location>
</feature>
<dbReference type="SMART" id="SM00487">
    <property type="entry name" value="DEXDc"/>
    <property type="match status" value="1"/>
</dbReference>
<dbReference type="PROSITE" id="PS50089">
    <property type="entry name" value="ZF_RING_2"/>
    <property type="match status" value="1"/>
</dbReference>
<organism evidence="9 10">
    <name type="scientific">Pythium insidiosum</name>
    <name type="common">Pythiosis disease agent</name>
    <dbReference type="NCBI Taxonomy" id="114742"/>
    <lineage>
        <taxon>Eukaryota</taxon>
        <taxon>Sar</taxon>
        <taxon>Stramenopiles</taxon>
        <taxon>Oomycota</taxon>
        <taxon>Peronosporomycetes</taxon>
        <taxon>Pythiales</taxon>
        <taxon>Pythiaceae</taxon>
        <taxon>Pythium</taxon>
    </lineage>
</organism>
<feature type="region of interest" description="Disordered" evidence="6">
    <location>
        <begin position="1"/>
        <end position="87"/>
    </location>
</feature>
<feature type="compositionally biased region" description="Acidic residues" evidence="6">
    <location>
        <begin position="57"/>
        <end position="66"/>
    </location>
</feature>
<keyword evidence="1" id="KW-0479">Metal-binding</keyword>
<feature type="region of interest" description="Disordered" evidence="6">
    <location>
        <begin position="852"/>
        <end position="881"/>
    </location>
</feature>
<dbReference type="InterPro" id="IPR001965">
    <property type="entry name" value="Znf_PHD"/>
</dbReference>
<dbReference type="SMART" id="SM00184">
    <property type="entry name" value="RING"/>
    <property type="match status" value="1"/>
</dbReference>
<dbReference type="Pfam" id="PF00271">
    <property type="entry name" value="Helicase_C"/>
    <property type="match status" value="1"/>
</dbReference>
<dbReference type="InterPro" id="IPR019786">
    <property type="entry name" value="Zinc_finger_PHD-type_CS"/>
</dbReference>
<dbReference type="Pfam" id="PF00176">
    <property type="entry name" value="SNF2-rel_dom"/>
    <property type="match status" value="1"/>
</dbReference>
<dbReference type="Proteomes" id="UP001209570">
    <property type="component" value="Unassembled WGS sequence"/>
</dbReference>
<keyword evidence="4" id="KW-0862">Zinc</keyword>
<evidence type="ECO:0000259" key="7">
    <source>
        <dbReference type="PROSITE" id="PS50089"/>
    </source>
</evidence>
<protein>
    <recommendedName>
        <fullName evidence="11">RING-type domain-containing protein</fullName>
    </recommendedName>
</protein>
<feature type="domain" description="Helicase C-terminal" evidence="8">
    <location>
        <begin position="1512"/>
        <end position="1662"/>
    </location>
</feature>
<evidence type="ECO:0008006" key="11">
    <source>
        <dbReference type="Google" id="ProtNLM"/>
    </source>
</evidence>
<dbReference type="Gene3D" id="3.30.40.10">
    <property type="entry name" value="Zinc/RING finger domain, C3HC4 (zinc finger)"/>
    <property type="match status" value="2"/>
</dbReference>
<dbReference type="SUPFAM" id="SSF57903">
    <property type="entry name" value="FYVE/PHD zinc finger"/>
    <property type="match status" value="1"/>
</dbReference>
<feature type="region of interest" description="Disordered" evidence="6">
    <location>
        <begin position="103"/>
        <end position="123"/>
    </location>
</feature>
<dbReference type="Pfam" id="PF13639">
    <property type="entry name" value="zf-RING_2"/>
    <property type="match status" value="1"/>
</dbReference>
<dbReference type="PROSITE" id="PS01359">
    <property type="entry name" value="ZF_PHD_1"/>
    <property type="match status" value="1"/>
</dbReference>
<evidence type="ECO:0000313" key="9">
    <source>
        <dbReference type="EMBL" id="KAJ0409670.1"/>
    </source>
</evidence>
<dbReference type="PROSITE" id="PS51194">
    <property type="entry name" value="HELICASE_CTER"/>
    <property type="match status" value="1"/>
</dbReference>
<evidence type="ECO:0000256" key="5">
    <source>
        <dbReference type="PROSITE-ProRule" id="PRU00175"/>
    </source>
</evidence>
<evidence type="ECO:0000256" key="2">
    <source>
        <dbReference type="ARBA" id="ARBA00022771"/>
    </source>
</evidence>
<evidence type="ECO:0000256" key="3">
    <source>
        <dbReference type="ARBA" id="ARBA00022801"/>
    </source>
</evidence>
<dbReference type="SUPFAM" id="SSF52540">
    <property type="entry name" value="P-loop containing nucleoside triphosphate hydrolases"/>
    <property type="match status" value="2"/>
</dbReference>
<dbReference type="InterPro" id="IPR001841">
    <property type="entry name" value="Znf_RING"/>
</dbReference>
<dbReference type="PROSITE" id="PS00518">
    <property type="entry name" value="ZF_RING_1"/>
    <property type="match status" value="1"/>
</dbReference>
<feature type="compositionally biased region" description="Basic and acidic residues" evidence="6">
    <location>
        <begin position="1645"/>
        <end position="1659"/>
    </location>
</feature>
<evidence type="ECO:0000259" key="8">
    <source>
        <dbReference type="PROSITE" id="PS51194"/>
    </source>
</evidence>
<dbReference type="CDD" id="cd18793">
    <property type="entry name" value="SF2_C_SNF"/>
    <property type="match status" value="1"/>
</dbReference>
<feature type="region of interest" description="Disordered" evidence="6">
    <location>
        <begin position="450"/>
        <end position="470"/>
    </location>
</feature>
<dbReference type="GO" id="GO:0008270">
    <property type="term" value="F:zinc ion binding"/>
    <property type="evidence" value="ECO:0007669"/>
    <property type="project" value="UniProtKB-KW"/>
</dbReference>
<dbReference type="InterPro" id="IPR049730">
    <property type="entry name" value="SNF2/RAD54-like_C"/>
</dbReference>
<comment type="caution">
    <text evidence="9">The sequence shown here is derived from an EMBL/GenBank/DDBJ whole genome shotgun (WGS) entry which is preliminary data.</text>
</comment>
<dbReference type="InterPro" id="IPR048686">
    <property type="entry name" value="SHPRH_helical_1st"/>
</dbReference>
<evidence type="ECO:0000313" key="10">
    <source>
        <dbReference type="Proteomes" id="UP001209570"/>
    </source>
</evidence>
<reference evidence="9" key="1">
    <citation type="submission" date="2021-12" db="EMBL/GenBank/DDBJ databases">
        <title>Prjna785345.</title>
        <authorList>
            <person name="Rujirawat T."/>
            <person name="Krajaejun T."/>
        </authorList>
    </citation>
    <scope>NUCLEOTIDE SEQUENCE</scope>
    <source>
        <strain evidence="9">Pi057C3</strain>
    </source>
</reference>
<dbReference type="InterPro" id="IPR001650">
    <property type="entry name" value="Helicase_C-like"/>
</dbReference>
<dbReference type="GO" id="GO:0005524">
    <property type="term" value="F:ATP binding"/>
    <property type="evidence" value="ECO:0007669"/>
    <property type="project" value="InterPro"/>
</dbReference>
<dbReference type="Gene3D" id="3.40.50.300">
    <property type="entry name" value="P-loop containing nucleotide triphosphate hydrolases"/>
    <property type="match status" value="1"/>
</dbReference>
<accession>A0AAD5M9N3</accession>
<dbReference type="InterPro" id="IPR000330">
    <property type="entry name" value="SNF2_N"/>
</dbReference>
<dbReference type="EMBL" id="JAKCXM010000003">
    <property type="protein sequence ID" value="KAJ0409670.1"/>
    <property type="molecule type" value="Genomic_DNA"/>
</dbReference>
<proteinExistence type="predicted"/>
<feature type="compositionally biased region" description="Low complexity" evidence="6">
    <location>
        <begin position="454"/>
        <end position="470"/>
    </location>
</feature>